<proteinExistence type="predicted"/>
<evidence type="ECO:0000313" key="2">
    <source>
        <dbReference type="EMBL" id="KAG0574711.1"/>
    </source>
</evidence>
<feature type="chain" id="PRO_5035796005" evidence="1">
    <location>
        <begin position="21"/>
        <end position="63"/>
    </location>
</feature>
<keyword evidence="1" id="KW-0732">Signal</keyword>
<reference evidence="2" key="1">
    <citation type="submission" date="2020-06" db="EMBL/GenBank/DDBJ databases">
        <title>WGS assembly of Ceratodon purpureus strain R40.</title>
        <authorList>
            <person name="Carey S.B."/>
            <person name="Jenkins J."/>
            <person name="Shu S."/>
            <person name="Lovell J.T."/>
            <person name="Sreedasyam A."/>
            <person name="Maumus F."/>
            <person name="Tiley G.P."/>
            <person name="Fernandez-Pozo N."/>
            <person name="Barry K."/>
            <person name="Chen C."/>
            <person name="Wang M."/>
            <person name="Lipzen A."/>
            <person name="Daum C."/>
            <person name="Saski C.A."/>
            <person name="Payton A.C."/>
            <person name="Mcbreen J.C."/>
            <person name="Conrad R.E."/>
            <person name="Kollar L.M."/>
            <person name="Olsson S."/>
            <person name="Huttunen S."/>
            <person name="Landis J.B."/>
            <person name="Wickett N.J."/>
            <person name="Johnson M.G."/>
            <person name="Rensing S.A."/>
            <person name="Grimwood J."/>
            <person name="Schmutz J."/>
            <person name="Mcdaniel S.F."/>
        </authorList>
    </citation>
    <scope>NUCLEOTIDE SEQUENCE</scope>
    <source>
        <strain evidence="2">R40</strain>
    </source>
</reference>
<evidence type="ECO:0000256" key="1">
    <source>
        <dbReference type="SAM" id="SignalP"/>
    </source>
</evidence>
<gene>
    <name evidence="2" type="ORF">KC19_VG284600</name>
</gene>
<evidence type="ECO:0000313" key="3">
    <source>
        <dbReference type="Proteomes" id="UP000822688"/>
    </source>
</evidence>
<organism evidence="2 3">
    <name type="scientific">Ceratodon purpureus</name>
    <name type="common">Fire moss</name>
    <name type="synonym">Dicranum purpureum</name>
    <dbReference type="NCBI Taxonomy" id="3225"/>
    <lineage>
        <taxon>Eukaryota</taxon>
        <taxon>Viridiplantae</taxon>
        <taxon>Streptophyta</taxon>
        <taxon>Embryophyta</taxon>
        <taxon>Bryophyta</taxon>
        <taxon>Bryophytina</taxon>
        <taxon>Bryopsida</taxon>
        <taxon>Dicranidae</taxon>
        <taxon>Pseudoditrichales</taxon>
        <taxon>Ditrichaceae</taxon>
        <taxon>Ceratodon</taxon>
    </lineage>
</organism>
<dbReference type="AlphaFoldDB" id="A0A8T0HVI2"/>
<keyword evidence="3" id="KW-1185">Reference proteome</keyword>
<protein>
    <submittedName>
        <fullName evidence="2">Uncharacterized protein</fullName>
    </submittedName>
</protein>
<accession>A0A8T0HVI2</accession>
<dbReference type="EMBL" id="CM026426">
    <property type="protein sequence ID" value="KAG0574711.1"/>
    <property type="molecule type" value="Genomic_DNA"/>
</dbReference>
<dbReference type="Proteomes" id="UP000822688">
    <property type="component" value="Chromosome V"/>
</dbReference>
<feature type="signal peptide" evidence="1">
    <location>
        <begin position="1"/>
        <end position="20"/>
    </location>
</feature>
<name>A0A8T0HVI2_CERPU</name>
<sequence>MGIFQQFLLLAYVIFPTGFGGHHSVSITCQSNCPSIFNLVSSLEDLLIVHRASYIWFCKVFLK</sequence>
<comment type="caution">
    <text evidence="2">The sequence shown here is derived from an EMBL/GenBank/DDBJ whole genome shotgun (WGS) entry which is preliminary data.</text>
</comment>